<dbReference type="EMBL" id="CAJNNW010033015">
    <property type="protein sequence ID" value="CAE8716658.1"/>
    <property type="molecule type" value="Genomic_DNA"/>
</dbReference>
<comment type="caution">
    <text evidence="1">The sequence shown here is derived from an EMBL/GenBank/DDBJ whole genome shotgun (WGS) entry which is preliminary data.</text>
</comment>
<dbReference type="AlphaFoldDB" id="A0A813KZP0"/>
<name>A0A813KZP0_POLGL</name>
<dbReference type="Proteomes" id="UP000626109">
    <property type="component" value="Unassembled WGS sequence"/>
</dbReference>
<proteinExistence type="predicted"/>
<accession>A0A813KZP0</accession>
<reference evidence="1" key="1">
    <citation type="submission" date="2021-02" db="EMBL/GenBank/DDBJ databases">
        <authorList>
            <person name="Dougan E. K."/>
            <person name="Rhodes N."/>
            <person name="Thang M."/>
            <person name="Chan C."/>
        </authorList>
    </citation>
    <scope>NUCLEOTIDE SEQUENCE</scope>
</reference>
<gene>
    <name evidence="1" type="ORF">PGLA2088_LOCUS39148</name>
</gene>
<evidence type="ECO:0000313" key="2">
    <source>
        <dbReference type="Proteomes" id="UP000626109"/>
    </source>
</evidence>
<protein>
    <submittedName>
        <fullName evidence="1">Uncharacterized protein</fullName>
    </submittedName>
</protein>
<sequence>MAALEEMAVLAHKFITAPQASSSGFCNVIKYGTLCRTVVWPCLPPLLMYQYIRSKDEDYYATEVLYFKSGSRDSKAFYDTSRLNGSGHWRLQQDLETIRAAANSE</sequence>
<organism evidence="1 2">
    <name type="scientific">Polarella glacialis</name>
    <name type="common">Dinoflagellate</name>
    <dbReference type="NCBI Taxonomy" id="89957"/>
    <lineage>
        <taxon>Eukaryota</taxon>
        <taxon>Sar</taxon>
        <taxon>Alveolata</taxon>
        <taxon>Dinophyceae</taxon>
        <taxon>Suessiales</taxon>
        <taxon>Suessiaceae</taxon>
        <taxon>Polarella</taxon>
    </lineage>
</organism>
<evidence type="ECO:0000313" key="1">
    <source>
        <dbReference type="EMBL" id="CAE8716658.1"/>
    </source>
</evidence>